<dbReference type="SUPFAM" id="SSF74650">
    <property type="entry name" value="Galactose mutarotase-like"/>
    <property type="match status" value="1"/>
</dbReference>
<dbReference type="GO" id="GO:0030288">
    <property type="term" value="C:outer membrane-bounded periplasmic space"/>
    <property type="evidence" value="ECO:0007669"/>
    <property type="project" value="TreeGrafter"/>
</dbReference>
<dbReference type="InterPro" id="IPR013783">
    <property type="entry name" value="Ig-like_fold"/>
</dbReference>
<dbReference type="InterPro" id="IPR014438">
    <property type="entry name" value="Glucan_biosyn_MdoG/MdoD"/>
</dbReference>
<dbReference type="PANTHER" id="PTHR30504:SF4">
    <property type="entry name" value="GLUCANS BIOSYNTHESIS PROTEIN G"/>
    <property type="match status" value="1"/>
</dbReference>
<comment type="pathway">
    <text evidence="2 7">Glycan metabolism; osmoregulated periplasmic glucan (OPG) biosynthesis.</text>
</comment>
<dbReference type="InterPro" id="IPR007444">
    <property type="entry name" value="Glucan_biosyn_MdoG_C"/>
</dbReference>
<evidence type="ECO:0000256" key="6">
    <source>
        <dbReference type="ARBA" id="ARBA00022764"/>
    </source>
</evidence>
<name>A0A2N5CC46_9BURK</name>
<dbReference type="GO" id="GO:0030246">
    <property type="term" value="F:carbohydrate binding"/>
    <property type="evidence" value="ECO:0007669"/>
    <property type="project" value="InterPro"/>
</dbReference>
<accession>A0A2N5CC46</accession>
<evidence type="ECO:0000256" key="2">
    <source>
        <dbReference type="ARBA" id="ARBA00005001"/>
    </source>
</evidence>
<evidence type="ECO:0000256" key="1">
    <source>
        <dbReference type="ARBA" id="ARBA00004418"/>
    </source>
</evidence>
<dbReference type="InterPro" id="IPR014718">
    <property type="entry name" value="GH-type_carb-bd"/>
</dbReference>
<dbReference type="InterPro" id="IPR011013">
    <property type="entry name" value="Gal_mutarotase_sf_dom"/>
</dbReference>
<protein>
    <recommendedName>
        <fullName evidence="4 7">Glucans biosynthesis protein G</fullName>
    </recommendedName>
</protein>
<dbReference type="Proteomes" id="UP000234341">
    <property type="component" value="Unassembled WGS sequence"/>
</dbReference>
<dbReference type="Gene3D" id="2.70.98.10">
    <property type="match status" value="1"/>
</dbReference>
<proteinExistence type="inferred from homology"/>
<dbReference type="AlphaFoldDB" id="A0A2N5CC46"/>
<dbReference type="PANTHER" id="PTHR30504">
    <property type="entry name" value="GLUCANS BIOSYNTHESIS PROTEIN"/>
    <property type="match status" value="1"/>
</dbReference>
<dbReference type="PIRSF" id="PIRSF006281">
    <property type="entry name" value="MdoG"/>
    <property type="match status" value="1"/>
</dbReference>
<dbReference type="InterPro" id="IPR023704">
    <property type="entry name" value="MdoG_OpgG"/>
</dbReference>
<dbReference type="UniPathway" id="UPA00637"/>
<feature type="domain" description="Glucan biosynthesis periplasmic MdoG C-terminal" evidence="8">
    <location>
        <begin position="48"/>
        <end position="525"/>
    </location>
</feature>
<comment type="caution">
    <text evidence="9">The sequence shown here is derived from an EMBL/GenBank/DDBJ whole genome shotgun (WGS) entry which is preliminary data.</text>
</comment>
<dbReference type="HAMAP" id="MF_01069">
    <property type="entry name" value="MdoG_OpgG"/>
    <property type="match status" value="1"/>
</dbReference>
<dbReference type="FunFam" id="2.70.98.10:FF:000001">
    <property type="entry name" value="Glucans biosynthesis protein G"/>
    <property type="match status" value="1"/>
</dbReference>
<dbReference type="SUPFAM" id="SSF81296">
    <property type="entry name" value="E set domains"/>
    <property type="match status" value="1"/>
</dbReference>
<dbReference type="Gene3D" id="2.60.40.10">
    <property type="entry name" value="Immunoglobulins"/>
    <property type="match status" value="1"/>
</dbReference>
<dbReference type="GO" id="GO:0003824">
    <property type="term" value="F:catalytic activity"/>
    <property type="evidence" value="ECO:0007669"/>
    <property type="project" value="InterPro"/>
</dbReference>
<evidence type="ECO:0000313" key="10">
    <source>
        <dbReference type="Proteomes" id="UP000234341"/>
    </source>
</evidence>
<comment type="similarity">
    <text evidence="3 7">Belongs to the OpgD/OpgG family.</text>
</comment>
<reference evidence="9 10" key="1">
    <citation type="submission" date="2017-12" db="EMBL/GenBank/DDBJ databases">
        <title>Genome sequence of the active heterotrophic nitrifier-denitrifier, Cupriavidus pauculus UM1.</title>
        <authorList>
            <person name="Putonti C."/>
            <person name="Castignetti D."/>
        </authorList>
    </citation>
    <scope>NUCLEOTIDE SEQUENCE [LARGE SCALE GENOMIC DNA]</scope>
    <source>
        <strain evidence="9 10">UM1</strain>
    </source>
</reference>
<evidence type="ECO:0000313" key="9">
    <source>
        <dbReference type="EMBL" id="PLP99754.1"/>
    </source>
</evidence>
<evidence type="ECO:0000256" key="3">
    <source>
        <dbReference type="ARBA" id="ARBA00009284"/>
    </source>
</evidence>
<dbReference type="InterPro" id="IPR014756">
    <property type="entry name" value="Ig_E-set"/>
</dbReference>
<keyword evidence="5 7" id="KW-0732">Signal</keyword>
<sequence length="530" mass="60685">MSAYPTSFRPIQRPTVAPARRLSGRMSGLGRWIGGGMLAVLALTAHAFDFETVAARARQLSTSPYKPPKVQELPRELKELTYERYREIEYKPERFAWRGARLPFEISFFHEGMVFDQPVRINEVVNNSVREFRFDPAAFNYGSHKVDPAKLKTLGFAGFRLMYPLNQQGKRKDELASFLGASYFRALGKDQWYGLSARGLAVDTALNSGEEFPRFTEFWIERPSANDKQLTIYALMDSRRMSGAYRFIIKPGNETVMEVKSRLFLREHVTKLGLAPLTSMYLFGENQPSPTTDFRPEVHDSDGLSVQLGTGEWIWRPLVNPKRLLVTSFAANNPQGYGLMQRDRSFDNYQEIGSWYERRPSGWVEPKGNWGSGRVELVQIPTPDETNDNIVAFWVPDNPPKPKQAFDYEYRLKWQKDGENLPPLSWVTQTRRGQGLTRKQDDTSFSLVVDFEGPAFKKLPEEARLDPVVSADANGELLKTTVQRNEATGGWRMTMFMRRKDENKPVELRGYLRNGSTTQSETWSYILPPG</sequence>
<keyword evidence="6 7" id="KW-0574">Periplasm</keyword>
<organism evidence="9 10">
    <name type="scientific">Cupriavidus pauculus</name>
    <dbReference type="NCBI Taxonomy" id="82633"/>
    <lineage>
        <taxon>Bacteria</taxon>
        <taxon>Pseudomonadati</taxon>
        <taxon>Pseudomonadota</taxon>
        <taxon>Betaproteobacteria</taxon>
        <taxon>Burkholderiales</taxon>
        <taxon>Burkholderiaceae</taxon>
        <taxon>Cupriavidus</taxon>
    </lineage>
</organism>
<dbReference type="Pfam" id="PF04349">
    <property type="entry name" value="MdoG"/>
    <property type="match status" value="1"/>
</dbReference>
<evidence type="ECO:0000256" key="5">
    <source>
        <dbReference type="ARBA" id="ARBA00022729"/>
    </source>
</evidence>
<evidence type="ECO:0000256" key="4">
    <source>
        <dbReference type="ARBA" id="ARBA00015376"/>
    </source>
</evidence>
<comment type="subcellular location">
    <subcellularLocation>
        <location evidence="1 7">Periplasm</location>
    </subcellularLocation>
</comment>
<evidence type="ECO:0000256" key="7">
    <source>
        <dbReference type="HAMAP-Rule" id="MF_01069"/>
    </source>
</evidence>
<dbReference type="EMBL" id="PJRP01000006">
    <property type="protein sequence ID" value="PLP99754.1"/>
    <property type="molecule type" value="Genomic_DNA"/>
</dbReference>
<evidence type="ECO:0000259" key="8">
    <source>
        <dbReference type="Pfam" id="PF04349"/>
    </source>
</evidence>
<comment type="function">
    <text evidence="7">Involved in the biosynthesis of osmoregulated periplasmic glucans (OPGs).</text>
</comment>
<dbReference type="GO" id="GO:0051274">
    <property type="term" value="P:beta-glucan biosynthetic process"/>
    <property type="evidence" value="ECO:0007669"/>
    <property type="project" value="TreeGrafter"/>
</dbReference>
<gene>
    <name evidence="9" type="primary">mdoG</name>
    <name evidence="7 9" type="synonym">opgG</name>
    <name evidence="9" type="ORF">CYJ10_15305</name>
</gene>